<feature type="domain" description="HTH cro/C1-type" evidence="5">
    <location>
        <begin position="3"/>
        <end position="38"/>
    </location>
</feature>
<dbReference type="InterPro" id="IPR046335">
    <property type="entry name" value="LacI/GalR-like_sensor"/>
</dbReference>
<dbReference type="PRINTS" id="PR00036">
    <property type="entry name" value="HTHLACI"/>
</dbReference>
<dbReference type="Gene3D" id="3.40.50.2300">
    <property type="match status" value="2"/>
</dbReference>
<dbReference type="CDD" id="cd01542">
    <property type="entry name" value="PBP1_TreR-like"/>
    <property type="match status" value="1"/>
</dbReference>
<reference evidence="6" key="1">
    <citation type="submission" date="2009-09" db="EMBL/GenBank/DDBJ databases">
        <authorList>
            <consortium name="The Broad Institute Genome Sequencing Platform"/>
            <person name="Ward D."/>
            <person name="Feldgarden M."/>
            <person name="Earl A."/>
            <person name="Young S.K."/>
            <person name="Zeng Q."/>
            <person name="Koehrsen M."/>
            <person name="Alvarado L."/>
            <person name="Berlin A."/>
            <person name="Bochicchio J."/>
            <person name="Borenstein D."/>
            <person name="Chapman S.B."/>
            <person name="Chen Z."/>
            <person name="Engels R."/>
            <person name="Freedman E."/>
            <person name="Gellesch M."/>
            <person name="Goldberg J."/>
            <person name="Griggs A."/>
            <person name="Gujja S."/>
            <person name="Heilman E."/>
            <person name="Heiman D."/>
            <person name="Hepburn T."/>
            <person name="Howarth C."/>
            <person name="Jen D."/>
            <person name="Larson L."/>
            <person name="Lewis B."/>
            <person name="Mehta T."/>
            <person name="Park D."/>
            <person name="Pearson M."/>
            <person name="Roberts A."/>
            <person name="Saif S."/>
            <person name="Shea T."/>
            <person name="Shenoy N."/>
            <person name="Sisk P."/>
            <person name="Stolte C."/>
            <person name="Sykes S."/>
            <person name="Thomson T."/>
            <person name="Walk T."/>
            <person name="White J."/>
            <person name="Yandava C."/>
            <person name="Sibley C.D."/>
            <person name="Field T.R."/>
            <person name="Grinwis M."/>
            <person name="Eshaghurshan C.S."/>
            <person name="Surette M.G."/>
            <person name="Haas B."/>
            <person name="Nusbaum C."/>
            <person name="Birren B."/>
        </authorList>
    </citation>
    <scope>NUCLEOTIDE SEQUENCE [LARGE SCALE GENOMIC DNA]</scope>
    <source>
        <strain evidence="6">ATCC 700633</strain>
    </source>
</reference>
<dbReference type="GO" id="GO:0003700">
    <property type="term" value="F:DNA-binding transcription factor activity"/>
    <property type="evidence" value="ECO:0007669"/>
    <property type="project" value="TreeGrafter"/>
</dbReference>
<evidence type="ECO:0000256" key="1">
    <source>
        <dbReference type="ARBA" id="ARBA00023015"/>
    </source>
</evidence>
<dbReference type="GO" id="GO:0000976">
    <property type="term" value="F:transcription cis-regulatory region binding"/>
    <property type="evidence" value="ECO:0007669"/>
    <property type="project" value="TreeGrafter"/>
</dbReference>
<evidence type="ECO:0000259" key="4">
    <source>
        <dbReference type="PROSITE" id="PS50932"/>
    </source>
</evidence>
<name>D0BLH3_9LACT</name>
<dbReference type="InterPro" id="IPR010982">
    <property type="entry name" value="Lambda_DNA-bd_dom_sf"/>
</dbReference>
<keyword evidence="1" id="KW-0805">Transcription regulation</keyword>
<dbReference type="SUPFAM" id="SSF53822">
    <property type="entry name" value="Periplasmic binding protein-like I"/>
    <property type="match status" value="1"/>
</dbReference>
<dbReference type="eggNOG" id="COG1609">
    <property type="taxonomic scope" value="Bacteria"/>
</dbReference>
<accession>D0BLH3</accession>
<dbReference type="SMART" id="SM00354">
    <property type="entry name" value="HTH_LACI"/>
    <property type="match status" value="1"/>
</dbReference>
<dbReference type="EMBL" id="ACRF02000007">
    <property type="protein sequence ID" value="EEW93926.1"/>
    <property type="molecule type" value="Genomic_DNA"/>
</dbReference>
<dbReference type="SUPFAM" id="SSF47413">
    <property type="entry name" value="lambda repressor-like DNA-binding domains"/>
    <property type="match status" value="1"/>
</dbReference>
<dbReference type="RefSeq" id="WP_006703081.1">
    <property type="nucleotide sequence ID" value="NZ_KI391971.1"/>
</dbReference>
<sequence length="328" mass="35969">MATIQDIAKKAGVTKSTVSRYLNGGSISLETAQKIEKVIKEENYTPSPFARSLKAKFSSMIGVIVPRVDSAATALTLMGIDEVIEELNYELIMNNARQDSTREIKAIEGFTRNKVAGIILIATEITTEHIKAIKNCPVPVVIVGQEHDEIHSVIHDDFQAGFELVQNLAALGYHELTYVGVSKRDHAVGVVRKNGIFSGAKAHQFDKIEQLEGDFSTQKALNIGMDLFKNQTHSLVVAATDNLAVALMKAAQQCGRKIPDEVAIAGFGGYEIGQFMNPTLTTVEYQFKEAGRVSMKVLEKLIRNIPCEMKTTIPVHVKLGESTKKARN</sequence>
<keyword evidence="7" id="KW-1185">Reference proteome</keyword>
<dbReference type="PROSITE" id="PS50932">
    <property type="entry name" value="HTH_LACI_2"/>
    <property type="match status" value="1"/>
</dbReference>
<dbReference type="InterPro" id="IPR028082">
    <property type="entry name" value="Peripla_BP_I"/>
</dbReference>
<dbReference type="HOGENOM" id="CLU_037628_6_0_9"/>
<keyword evidence="3" id="KW-0804">Transcription</keyword>
<evidence type="ECO:0000313" key="7">
    <source>
        <dbReference type="Proteomes" id="UP000002939"/>
    </source>
</evidence>
<dbReference type="PANTHER" id="PTHR30146:SF154">
    <property type="entry name" value="TRANSCRIPTION REGULATOR, MEMBER OF GALR FAMILY"/>
    <property type="match status" value="1"/>
</dbReference>
<keyword evidence="2" id="KW-0238">DNA-binding</keyword>
<dbReference type="InterPro" id="IPR001387">
    <property type="entry name" value="Cro/C1-type_HTH"/>
</dbReference>
<dbReference type="OrthoDB" id="3180992at2"/>
<feature type="domain" description="HTH lacI-type" evidence="4">
    <location>
        <begin position="2"/>
        <end position="55"/>
    </location>
</feature>
<organism evidence="6 7">
    <name type="scientific">Granulicatella elegans ATCC 700633</name>
    <dbReference type="NCBI Taxonomy" id="626369"/>
    <lineage>
        <taxon>Bacteria</taxon>
        <taxon>Bacillati</taxon>
        <taxon>Bacillota</taxon>
        <taxon>Bacilli</taxon>
        <taxon>Lactobacillales</taxon>
        <taxon>Carnobacteriaceae</taxon>
        <taxon>Granulicatella</taxon>
    </lineage>
</organism>
<protein>
    <submittedName>
        <fullName evidence="6">Uncharacterized protein</fullName>
    </submittedName>
</protein>
<dbReference type="AlphaFoldDB" id="D0BLH3"/>
<dbReference type="PROSITE" id="PS00356">
    <property type="entry name" value="HTH_LACI_1"/>
    <property type="match status" value="1"/>
</dbReference>
<comment type="caution">
    <text evidence="6">The sequence shown here is derived from an EMBL/GenBank/DDBJ whole genome shotgun (WGS) entry which is preliminary data.</text>
</comment>
<dbReference type="Pfam" id="PF00356">
    <property type="entry name" value="LacI"/>
    <property type="match status" value="1"/>
</dbReference>
<dbReference type="InterPro" id="IPR000843">
    <property type="entry name" value="HTH_LacI"/>
</dbReference>
<evidence type="ECO:0000259" key="5">
    <source>
        <dbReference type="PROSITE" id="PS50943"/>
    </source>
</evidence>
<evidence type="ECO:0000256" key="2">
    <source>
        <dbReference type="ARBA" id="ARBA00023125"/>
    </source>
</evidence>
<dbReference type="Gene3D" id="1.10.260.40">
    <property type="entry name" value="lambda repressor-like DNA-binding domains"/>
    <property type="match status" value="1"/>
</dbReference>
<dbReference type="Pfam" id="PF13377">
    <property type="entry name" value="Peripla_BP_3"/>
    <property type="match status" value="1"/>
</dbReference>
<dbReference type="PANTHER" id="PTHR30146">
    <property type="entry name" value="LACI-RELATED TRANSCRIPTIONAL REPRESSOR"/>
    <property type="match status" value="1"/>
</dbReference>
<dbReference type="CDD" id="cd01392">
    <property type="entry name" value="HTH_LacI"/>
    <property type="match status" value="1"/>
</dbReference>
<reference evidence="6" key="2">
    <citation type="submission" date="2011-10" db="EMBL/GenBank/DDBJ databases">
        <title>The Genome Sequence of Granulicatella elegans ATCC 700633.</title>
        <authorList>
            <consortium name="The Broad Institute Genome Sequencing Platform"/>
            <consortium name="The Broad Institute Genome Sequencing Center for Infectious Disease"/>
            <person name="Earl A."/>
            <person name="Ward D."/>
            <person name="Feldgarden M."/>
            <person name="Gevers D."/>
            <person name="Sibley C.D."/>
            <person name="Field T.R."/>
            <person name="Grinwis M."/>
            <person name="Eshaghurshan C.S."/>
            <person name="Surette M.G."/>
            <person name="Young S.K."/>
            <person name="Zeng Q."/>
            <person name="Gargeya S."/>
            <person name="Fitzgerald M."/>
            <person name="Haas B."/>
            <person name="Abouelleil A."/>
            <person name="Alvarado L."/>
            <person name="Arachchi H.M."/>
            <person name="Berlin A."/>
            <person name="Brown A."/>
            <person name="Chapman S.B."/>
            <person name="Chen Z."/>
            <person name="Dunbar C."/>
            <person name="Freedman E."/>
            <person name="Gearin G."/>
            <person name="Goldberg J."/>
            <person name="Griggs A."/>
            <person name="Gujja S."/>
            <person name="Heiman D."/>
            <person name="Howarth C."/>
            <person name="Larson L."/>
            <person name="Lui A."/>
            <person name="MacDonald P.J.P."/>
            <person name="Montmayeur A."/>
            <person name="Murphy C."/>
            <person name="Neiman D."/>
            <person name="Pearson M."/>
            <person name="Priest M."/>
            <person name="Roberts A."/>
            <person name="Saif S."/>
            <person name="Shea T."/>
            <person name="Shenoy N."/>
            <person name="Sisk P."/>
            <person name="Stolte C."/>
            <person name="Sykes S."/>
            <person name="Wortman J."/>
            <person name="Nusbaum C."/>
            <person name="Birren B."/>
        </authorList>
    </citation>
    <scope>NUCLEOTIDE SEQUENCE [LARGE SCALE GENOMIC DNA]</scope>
    <source>
        <strain evidence="6">ATCC 700633</strain>
    </source>
</reference>
<dbReference type="PROSITE" id="PS50943">
    <property type="entry name" value="HTH_CROC1"/>
    <property type="match status" value="1"/>
</dbReference>
<dbReference type="STRING" id="626369.HMPREF0446_00808"/>
<evidence type="ECO:0000256" key="3">
    <source>
        <dbReference type="ARBA" id="ARBA00023163"/>
    </source>
</evidence>
<evidence type="ECO:0000313" key="6">
    <source>
        <dbReference type="EMBL" id="EEW93926.1"/>
    </source>
</evidence>
<proteinExistence type="predicted"/>
<dbReference type="Proteomes" id="UP000002939">
    <property type="component" value="Unassembled WGS sequence"/>
</dbReference>
<gene>
    <name evidence="6" type="ORF">HMPREF0446_00808</name>
</gene>